<reference evidence="2 3" key="1">
    <citation type="submission" date="2014-04" db="EMBL/GenBank/DDBJ databases">
        <authorList>
            <consortium name="DOE Joint Genome Institute"/>
            <person name="Kuo A."/>
            <person name="Kohler A."/>
            <person name="Jargeat P."/>
            <person name="Nagy L.G."/>
            <person name="Floudas D."/>
            <person name="Copeland A."/>
            <person name="Barry K.W."/>
            <person name="Cichocki N."/>
            <person name="Veneault-Fourrey C."/>
            <person name="LaButti K."/>
            <person name="Lindquist E.A."/>
            <person name="Lipzen A."/>
            <person name="Lundell T."/>
            <person name="Morin E."/>
            <person name="Murat C."/>
            <person name="Sun H."/>
            <person name="Tunlid A."/>
            <person name="Henrissat B."/>
            <person name="Grigoriev I.V."/>
            <person name="Hibbett D.S."/>
            <person name="Martin F."/>
            <person name="Nordberg H.P."/>
            <person name="Cantor M.N."/>
            <person name="Hua S.X."/>
        </authorList>
    </citation>
    <scope>NUCLEOTIDE SEQUENCE [LARGE SCALE GENOMIC DNA]</scope>
    <source>
        <strain evidence="2 3">Ve08.2h10</strain>
    </source>
</reference>
<name>A0A0D0BVV2_9AGAM</name>
<sequence length="281" mass="29772">MQPECQALLVNARSNYNKYAPILFPDPKNANPNKFLKTVVLVRVLKAALFSKSSISSTTSAGPRTKSKIWGLRDTSPGMVSAAAVIAIFLLSGDTEFQKKGNKTSIPYNQYHDYYCQRLLTGDSSASAFESPADASEDIDYEEAFEHAMEMGLPPPILPGALSPPSCLSSLPPSTAAAPVAAPSDSISAAMQPYLNPDIWNVLAPNSVVPPMPNSEPEPVPKLAPAVPGPALEVQVPAVKPKPKLKHKGKAVDMEHAAVGGDEQVGTGSTAGRKTRARSNK</sequence>
<proteinExistence type="predicted"/>
<dbReference type="InParanoid" id="A0A0D0BVV2"/>
<evidence type="ECO:0000313" key="2">
    <source>
        <dbReference type="EMBL" id="KIK75447.1"/>
    </source>
</evidence>
<gene>
    <name evidence="2" type="ORF">PAXRUDRAFT_18994</name>
</gene>
<feature type="region of interest" description="Disordered" evidence="1">
    <location>
        <begin position="238"/>
        <end position="281"/>
    </location>
</feature>
<accession>A0A0D0BVV2</accession>
<reference evidence="3" key="2">
    <citation type="submission" date="2015-01" db="EMBL/GenBank/DDBJ databases">
        <title>Evolutionary Origins and Diversification of the Mycorrhizal Mutualists.</title>
        <authorList>
            <consortium name="DOE Joint Genome Institute"/>
            <consortium name="Mycorrhizal Genomics Consortium"/>
            <person name="Kohler A."/>
            <person name="Kuo A."/>
            <person name="Nagy L.G."/>
            <person name="Floudas D."/>
            <person name="Copeland A."/>
            <person name="Barry K.W."/>
            <person name="Cichocki N."/>
            <person name="Veneault-Fourrey C."/>
            <person name="LaButti K."/>
            <person name="Lindquist E.A."/>
            <person name="Lipzen A."/>
            <person name="Lundell T."/>
            <person name="Morin E."/>
            <person name="Murat C."/>
            <person name="Riley R."/>
            <person name="Ohm R."/>
            <person name="Sun H."/>
            <person name="Tunlid A."/>
            <person name="Henrissat B."/>
            <person name="Grigoriev I.V."/>
            <person name="Hibbett D.S."/>
            <person name="Martin F."/>
        </authorList>
    </citation>
    <scope>NUCLEOTIDE SEQUENCE [LARGE SCALE GENOMIC DNA]</scope>
    <source>
        <strain evidence="3">Ve08.2h10</strain>
    </source>
</reference>
<dbReference type="AlphaFoldDB" id="A0A0D0BVV2"/>
<dbReference type="EMBL" id="KN828105">
    <property type="protein sequence ID" value="KIK75447.1"/>
    <property type="molecule type" value="Genomic_DNA"/>
</dbReference>
<dbReference type="InterPro" id="IPR046521">
    <property type="entry name" value="DUF6698"/>
</dbReference>
<evidence type="ECO:0000313" key="3">
    <source>
        <dbReference type="Proteomes" id="UP000054538"/>
    </source>
</evidence>
<keyword evidence="3" id="KW-1185">Reference proteome</keyword>
<dbReference type="OrthoDB" id="2693481at2759"/>
<dbReference type="Proteomes" id="UP000054538">
    <property type="component" value="Unassembled WGS sequence"/>
</dbReference>
<organism evidence="2 3">
    <name type="scientific">Paxillus rubicundulus Ve08.2h10</name>
    <dbReference type="NCBI Taxonomy" id="930991"/>
    <lineage>
        <taxon>Eukaryota</taxon>
        <taxon>Fungi</taxon>
        <taxon>Dikarya</taxon>
        <taxon>Basidiomycota</taxon>
        <taxon>Agaricomycotina</taxon>
        <taxon>Agaricomycetes</taxon>
        <taxon>Agaricomycetidae</taxon>
        <taxon>Boletales</taxon>
        <taxon>Paxilineae</taxon>
        <taxon>Paxillaceae</taxon>
        <taxon>Paxillus</taxon>
    </lineage>
</organism>
<dbReference type="STRING" id="930991.A0A0D0BVV2"/>
<protein>
    <submittedName>
        <fullName evidence="2">Uncharacterized protein</fullName>
    </submittedName>
</protein>
<dbReference type="HOGENOM" id="CLU_990796_0_0_1"/>
<dbReference type="Pfam" id="PF20414">
    <property type="entry name" value="DUF6698"/>
    <property type="match status" value="1"/>
</dbReference>
<evidence type="ECO:0000256" key="1">
    <source>
        <dbReference type="SAM" id="MobiDB-lite"/>
    </source>
</evidence>